<dbReference type="InterPro" id="IPR017452">
    <property type="entry name" value="GPCR_Rhodpsn_7TM"/>
</dbReference>
<dbReference type="Proteomes" id="UP000001593">
    <property type="component" value="Unassembled WGS sequence"/>
</dbReference>
<keyword evidence="4 7" id="KW-1133">Transmembrane helix</keyword>
<dbReference type="InterPro" id="IPR000276">
    <property type="entry name" value="GPCR_Rhodpsn"/>
</dbReference>
<evidence type="ECO:0000256" key="6">
    <source>
        <dbReference type="RuleBase" id="RU000688"/>
    </source>
</evidence>
<dbReference type="SUPFAM" id="SSF81321">
    <property type="entry name" value="Family A G protein-coupled receptor-like"/>
    <property type="match status" value="1"/>
</dbReference>
<evidence type="ECO:0000256" key="2">
    <source>
        <dbReference type="ARBA" id="ARBA00022475"/>
    </source>
</evidence>
<dbReference type="GO" id="GO:0005886">
    <property type="term" value="C:plasma membrane"/>
    <property type="evidence" value="ECO:0007669"/>
    <property type="project" value="UniProtKB-SubCell"/>
</dbReference>
<protein>
    <recommendedName>
        <fullName evidence="8">G-protein coupled receptors family 1 profile domain-containing protein</fullName>
    </recommendedName>
</protein>
<dbReference type="PANTHER" id="PTHR22750">
    <property type="entry name" value="G-PROTEIN COUPLED RECEPTOR"/>
    <property type="match status" value="1"/>
</dbReference>
<dbReference type="Gene3D" id="1.20.1070.10">
    <property type="entry name" value="Rhodopsin 7-helix transmembrane proteins"/>
    <property type="match status" value="1"/>
</dbReference>
<dbReference type="AlphaFoldDB" id="A7S9K3"/>
<feature type="transmembrane region" description="Helical" evidence="7">
    <location>
        <begin position="287"/>
        <end position="309"/>
    </location>
</feature>
<dbReference type="PRINTS" id="PR00237">
    <property type="entry name" value="GPCRRHODOPSN"/>
</dbReference>
<feature type="domain" description="G-protein coupled receptors family 1 profile" evidence="8">
    <location>
        <begin position="58"/>
        <end position="307"/>
    </location>
</feature>
<evidence type="ECO:0000256" key="4">
    <source>
        <dbReference type="ARBA" id="ARBA00022989"/>
    </source>
</evidence>
<dbReference type="PROSITE" id="PS00237">
    <property type="entry name" value="G_PROTEIN_RECEP_F1_1"/>
    <property type="match status" value="1"/>
</dbReference>
<name>A7S9K3_NEMVE</name>
<keyword evidence="6" id="KW-0297">G-protein coupled receptor</keyword>
<gene>
    <name evidence="9" type="ORF">NEMVEDRAFT_v1g208871</name>
</gene>
<organism evidence="9 10">
    <name type="scientific">Nematostella vectensis</name>
    <name type="common">Starlet sea anemone</name>
    <dbReference type="NCBI Taxonomy" id="45351"/>
    <lineage>
        <taxon>Eukaryota</taxon>
        <taxon>Metazoa</taxon>
        <taxon>Cnidaria</taxon>
        <taxon>Anthozoa</taxon>
        <taxon>Hexacorallia</taxon>
        <taxon>Actiniaria</taxon>
        <taxon>Edwardsiidae</taxon>
        <taxon>Nematostella</taxon>
    </lineage>
</organism>
<dbReference type="GO" id="GO:0004930">
    <property type="term" value="F:G protein-coupled receptor activity"/>
    <property type="evidence" value="ECO:0007669"/>
    <property type="project" value="UniProtKB-KW"/>
</dbReference>
<feature type="transmembrane region" description="Helical" evidence="7">
    <location>
        <begin position="118"/>
        <end position="140"/>
    </location>
</feature>
<reference evidence="9 10" key="1">
    <citation type="journal article" date="2007" name="Science">
        <title>Sea anemone genome reveals ancestral eumetazoan gene repertoire and genomic organization.</title>
        <authorList>
            <person name="Putnam N.H."/>
            <person name="Srivastava M."/>
            <person name="Hellsten U."/>
            <person name="Dirks B."/>
            <person name="Chapman J."/>
            <person name="Salamov A."/>
            <person name="Terry A."/>
            <person name="Shapiro H."/>
            <person name="Lindquist E."/>
            <person name="Kapitonov V.V."/>
            <person name="Jurka J."/>
            <person name="Genikhovich G."/>
            <person name="Grigoriev I.V."/>
            <person name="Lucas S.M."/>
            <person name="Steele R.E."/>
            <person name="Finnerty J.R."/>
            <person name="Technau U."/>
            <person name="Martindale M.Q."/>
            <person name="Rokhsar D.S."/>
        </authorList>
    </citation>
    <scope>NUCLEOTIDE SEQUENCE [LARGE SCALE GENOMIC DNA]</scope>
    <source>
        <strain evidence="10">CH2 X CH6</strain>
    </source>
</reference>
<dbReference type="PROSITE" id="PS50262">
    <property type="entry name" value="G_PROTEIN_RECEP_F1_2"/>
    <property type="match status" value="1"/>
</dbReference>
<proteinExistence type="inferred from homology"/>
<comment type="similarity">
    <text evidence="6">Belongs to the G-protein coupled receptor 1 family.</text>
</comment>
<keyword evidence="6" id="KW-0807">Transducer</keyword>
<evidence type="ECO:0000259" key="8">
    <source>
        <dbReference type="PROSITE" id="PS50262"/>
    </source>
</evidence>
<accession>A7S9K3</accession>
<dbReference type="STRING" id="45351.A7S9K3"/>
<keyword evidence="10" id="KW-1185">Reference proteome</keyword>
<evidence type="ECO:0000256" key="3">
    <source>
        <dbReference type="ARBA" id="ARBA00022692"/>
    </source>
</evidence>
<evidence type="ECO:0000256" key="5">
    <source>
        <dbReference type="ARBA" id="ARBA00023136"/>
    </source>
</evidence>
<sequence length="373" mass="41980">MTFMVNSSVYLPTHSNDTILQQSTCLVKSNMWFIDYLRTLYIVNCVIQPIFAIVAVSTNTLVLYAIIKTPALHKPSTVLLCNLAITDLAVGIFVQPFYVVYKIAELHKLANISCNLGVATNMFANLFSGVSFITVTLISLDRYLALHLHLRYPAVVTTERILKVLIVSWALVAFLVSFYPWKIDIAIYGGMGIVLICLIVTSYTYVKIHSVVRKHRARVHDTIPAIPSNQSQGVQGSKTIRGLNISKYWKSVITMGYVYLFLVLCYLPYMLTLGVRVLIGLTKEYKLVLNITTSVIYISSSINPFLYCYRLKEVRNAVMKVLRKNFVEEEVSATFNVVTTKSTLDLSSSNRARNPSESKCSQNQLNISDFHAV</sequence>
<keyword evidence="3 6" id="KW-0812">Transmembrane</keyword>
<comment type="subcellular location">
    <subcellularLocation>
        <location evidence="1">Cell membrane</location>
        <topology evidence="1">Multi-pass membrane protein</topology>
    </subcellularLocation>
</comment>
<dbReference type="eggNOG" id="KOG3656">
    <property type="taxonomic scope" value="Eukaryota"/>
</dbReference>
<keyword evidence="2" id="KW-1003">Cell membrane</keyword>
<evidence type="ECO:0000313" key="9">
    <source>
        <dbReference type="EMBL" id="EDO39593.1"/>
    </source>
</evidence>
<feature type="transmembrane region" description="Helical" evidence="7">
    <location>
        <begin position="185"/>
        <end position="206"/>
    </location>
</feature>
<dbReference type="HOGENOM" id="CLU_009579_14_1_1"/>
<keyword evidence="6" id="KW-0675">Receptor</keyword>
<dbReference type="InParanoid" id="A7S9K3"/>
<dbReference type="OMA" id="CYLPYML"/>
<dbReference type="CDD" id="cd00637">
    <property type="entry name" value="7tm_classA_rhodopsin-like"/>
    <property type="match status" value="1"/>
</dbReference>
<evidence type="ECO:0000313" key="10">
    <source>
        <dbReference type="Proteomes" id="UP000001593"/>
    </source>
</evidence>
<feature type="transmembrane region" description="Helical" evidence="7">
    <location>
        <begin position="79"/>
        <end position="98"/>
    </location>
</feature>
<feature type="transmembrane region" description="Helical" evidence="7">
    <location>
        <begin position="161"/>
        <end position="179"/>
    </location>
</feature>
<evidence type="ECO:0000256" key="1">
    <source>
        <dbReference type="ARBA" id="ARBA00004651"/>
    </source>
</evidence>
<keyword evidence="5 7" id="KW-0472">Membrane</keyword>
<dbReference type="PhylomeDB" id="A7S9K3"/>
<evidence type="ECO:0000256" key="7">
    <source>
        <dbReference type="SAM" id="Phobius"/>
    </source>
</evidence>
<dbReference type="EMBL" id="DS469604">
    <property type="protein sequence ID" value="EDO39593.1"/>
    <property type="molecule type" value="Genomic_DNA"/>
</dbReference>
<feature type="transmembrane region" description="Helical" evidence="7">
    <location>
        <begin position="41"/>
        <end position="67"/>
    </location>
</feature>
<feature type="transmembrane region" description="Helical" evidence="7">
    <location>
        <begin position="257"/>
        <end position="281"/>
    </location>
</feature>
<dbReference type="Pfam" id="PF00001">
    <property type="entry name" value="7tm_1"/>
    <property type="match status" value="2"/>
</dbReference>